<dbReference type="PANTHER" id="PTHR35561:SF1">
    <property type="entry name" value="RNA 2',3'-CYCLIC PHOSPHODIESTERASE"/>
    <property type="match status" value="1"/>
</dbReference>
<comment type="caution">
    <text evidence="3">The sequence shown here is derived from an EMBL/GenBank/DDBJ whole genome shotgun (WGS) entry which is preliminary data.</text>
</comment>
<organism evidence="3 4">
    <name type="scientific">Pseudorhodoferax soli</name>
    <dbReference type="NCBI Taxonomy" id="545864"/>
    <lineage>
        <taxon>Bacteria</taxon>
        <taxon>Pseudomonadati</taxon>
        <taxon>Pseudomonadota</taxon>
        <taxon>Betaproteobacteria</taxon>
        <taxon>Burkholderiales</taxon>
        <taxon>Comamonadaceae</taxon>
    </lineage>
</organism>
<dbReference type="InterPro" id="IPR009097">
    <property type="entry name" value="Cyclic_Pdiesterase"/>
</dbReference>
<feature type="compositionally biased region" description="Pro residues" evidence="2">
    <location>
        <begin position="13"/>
        <end position="23"/>
    </location>
</feature>
<keyword evidence="1" id="KW-0378">Hydrolase</keyword>
<dbReference type="SUPFAM" id="SSF55144">
    <property type="entry name" value="LigT-like"/>
    <property type="match status" value="1"/>
</dbReference>
<evidence type="ECO:0000256" key="2">
    <source>
        <dbReference type="SAM" id="MobiDB-lite"/>
    </source>
</evidence>
<dbReference type="GO" id="GO:0016874">
    <property type="term" value="F:ligase activity"/>
    <property type="evidence" value="ECO:0007669"/>
    <property type="project" value="UniProtKB-KW"/>
</dbReference>
<evidence type="ECO:0000313" key="3">
    <source>
        <dbReference type="EMBL" id="RCW72646.1"/>
    </source>
</evidence>
<accession>A0A368XZS7</accession>
<dbReference type="Pfam" id="PF13563">
    <property type="entry name" value="2_5_RNA_ligase2"/>
    <property type="match status" value="1"/>
</dbReference>
<dbReference type="PANTHER" id="PTHR35561">
    <property type="entry name" value="RNA 2',3'-CYCLIC PHOSPHODIESTERASE"/>
    <property type="match status" value="1"/>
</dbReference>
<dbReference type="RefSeq" id="WP_170168169.1">
    <property type="nucleotide sequence ID" value="NZ_QPJK01000003.1"/>
</dbReference>
<evidence type="ECO:0000313" key="4">
    <source>
        <dbReference type="Proteomes" id="UP000252884"/>
    </source>
</evidence>
<dbReference type="AlphaFoldDB" id="A0A368XZS7"/>
<dbReference type="GO" id="GO:0004113">
    <property type="term" value="F:2',3'-cyclic-nucleotide 3'-phosphodiesterase activity"/>
    <property type="evidence" value="ECO:0007669"/>
    <property type="project" value="InterPro"/>
</dbReference>
<dbReference type="GO" id="GO:0008664">
    <property type="term" value="F:RNA 2',3'-cyclic 3'-phosphodiesterase activity"/>
    <property type="evidence" value="ECO:0007669"/>
    <property type="project" value="InterPro"/>
</dbReference>
<dbReference type="EMBL" id="QPJK01000003">
    <property type="protein sequence ID" value="RCW72646.1"/>
    <property type="molecule type" value="Genomic_DNA"/>
</dbReference>
<dbReference type="Gene3D" id="3.90.1140.10">
    <property type="entry name" value="Cyclic phosphodiesterase"/>
    <property type="match status" value="1"/>
</dbReference>
<reference evidence="3 4" key="1">
    <citation type="submission" date="2018-07" db="EMBL/GenBank/DDBJ databases">
        <title>Genomic Encyclopedia of Type Strains, Phase IV (KMG-IV): sequencing the most valuable type-strain genomes for metagenomic binning, comparative biology and taxonomic classification.</title>
        <authorList>
            <person name="Goeker M."/>
        </authorList>
    </citation>
    <scope>NUCLEOTIDE SEQUENCE [LARGE SCALE GENOMIC DNA]</scope>
    <source>
        <strain evidence="3 4">DSM 21634</strain>
    </source>
</reference>
<feature type="region of interest" description="Disordered" evidence="2">
    <location>
        <begin position="1"/>
        <end position="23"/>
    </location>
</feature>
<proteinExistence type="predicted"/>
<sequence length="200" mass="21840">MSQDGLFGDAAPAPAPLERPEPPAPGHACALFFALQPEPEDAQRLTAQADALLQGASAYRVAPERLHVSLHGLGEHAHVPERLVEQALRAGQSLHFPPIDLAFDRLLSFGAGDRRPAVVDNARPNQALRDLHLQLGIALADAGVPVPQRTFVPHLSLWWSPVALVPTAVAPTHWTARRLRLIWSHVGRKQYQRIGDWPLA</sequence>
<keyword evidence="3" id="KW-0436">Ligase</keyword>
<gene>
    <name evidence="3" type="ORF">DES41_103252</name>
</gene>
<dbReference type="InterPro" id="IPR004175">
    <property type="entry name" value="RNA_CPDase"/>
</dbReference>
<dbReference type="Proteomes" id="UP000252884">
    <property type="component" value="Unassembled WGS sequence"/>
</dbReference>
<protein>
    <submittedName>
        <fullName evidence="3">2'-5' RNA ligase</fullName>
    </submittedName>
</protein>
<keyword evidence="4" id="KW-1185">Reference proteome</keyword>
<name>A0A368XZS7_9BURK</name>
<evidence type="ECO:0000256" key="1">
    <source>
        <dbReference type="ARBA" id="ARBA00022801"/>
    </source>
</evidence>